<name>A0ABN9PFJ9_9DINO</name>
<evidence type="ECO:0000313" key="3">
    <source>
        <dbReference type="Proteomes" id="UP001189429"/>
    </source>
</evidence>
<feature type="region of interest" description="Disordered" evidence="1">
    <location>
        <begin position="189"/>
        <end position="225"/>
    </location>
</feature>
<dbReference type="Proteomes" id="UP001189429">
    <property type="component" value="Unassembled WGS sequence"/>
</dbReference>
<dbReference type="EMBL" id="CAUYUJ010000627">
    <property type="protein sequence ID" value="CAK0791681.1"/>
    <property type="molecule type" value="Genomic_DNA"/>
</dbReference>
<protein>
    <submittedName>
        <fullName evidence="2">Uncharacterized protein</fullName>
    </submittedName>
</protein>
<comment type="caution">
    <text evidence="2">The sequence shown here is derived from an EMBL/GenBank/DDBJ whole genome shotgun (WGS) entry which is preliminary data.</text>
</comment>
<accession>A0ABN9PFJ9</accession>
<gene>
    <name evidence="2" type="ORF">PCOR1329_LOCUS2491</name>
</gene>
<organism evidence="2 3">
    <name type="scientific">Prorocentrum cordatum</name>
    <dbReference type="NCBI Taxonomy" id="2364126"/>
    <lineage>
        <taxon>Eukaryota</taxon>
        <taxon>Sar</taxon>
        <taxon>Alveolata</taxon>
        <taxon>Dinophyceae</taxon>
        <taxon>Prorocentrales</taxon>
        <taxon>Prorocentraceae</taxon>
        <taxon>Prorocentrum</taxon>
    </lineage>
</organism>
<evidence type="ECO:0000256" key="1">
    <source>
        <dbReference type="SAM" id="MobiDB-lite"/>
    </source>
</evidence>
<sequence>MLRRGRVWGSPAATPEVRRRVAMARRGSSLFAALCLLAGLRAAFVGVPLAAPAARGARAAFDSGKVNIAGDGGAAGDVPEPMLEVNEATNAAIQDCLEEGCSVEALMSLDVKLAADESKVADTMKQIAAAQKTQYSKDNDEKLSWYGNFLSRTGALRQQLRALGGAKDKEPDFVKQLVKAASVAFGGGRAGDYPKVGVSGGERGRRRPRAAAPPNRFEASAASAL</sequence>
<keyword evidence="3" id="KW-1185">Reference proteome</keyword>
<reference evidence="2" key="1">
    <citation type="submission" date="2023-10" db="EMBL/GenBank/DDBJ databases">
        <authorList>
            <person name="Chen Y."/>
            <person name="Shah S."/>
            <person name="Dougan E. K."/>
            <person name="Thang M."/>
            <person name="Chan C."/>
        </authorList>
    </citation>
    <scope>NUCLEOTIDE SEQUENCE [LARGE SCALE GENOMIC DNA]</scope>
</reference>
<proteinExistence type="predicted"/>
<evidence type="ECO:0000313" key="2">
    <source>
        <dbReference type="EMBL" id="CAK0791681.1"/>
    </source>
</evidence>